<feature type="binding site" evidence="11">
    <location>
        <position position="104"/>
    </location>
    <ligand>
        <name>5-phospho-alpha-D-ribose 1-diphosphate</name>
        <dbReference type="ChEBI" id="CHEBI:58017"/>
    </ligand>
</feature>
<keyword evidence="7 11" id="KW-0547">Nucleotide-binding</keyword>
<accession>A0ABT4QD64</accession>
<keyword evidence="8 11" id="KW-0460">Magnesium</keyword>
<comment type="caution">
    <text evidence="13">The sequence shown here is derived from an EMBL/GenBank/DDBJ whole genome shotgun (WGS) entry which is preliminary data.</text>
</comment>
<gene>
    <name evidence="11 13" type="primary">upp</name>
    <name evidence="13" type="ORF">O9H85_20830</name>
</gene>
<comment type="pathway">
    <text evidence="1 11">Pyrimidine metabolism; UMP biosynthesis via salvage pathway; UMP from uracil: step 1/1.</text>
</comment>
<feature type="domain" description="Phosphoribosyltransferase" evidence="12">
    <location>
        <begin position="6"/>
        <end position="208"/>
    </location>
</feature>
<comment type="function">
    <text evidence="11">Catalyzes the conversion of uracil and 5-phospho-alpha-D-ribose 1-diphosphate (PRPP) to UMP and diphosphate.</text>
</comment>
<dbReference type="InterPro" id="IPR050054">
    <property type="entry name" value="UPRTase/APRTase"/>
</dbReference>
<sequence>MGKVFVCDHPLIQHKLTYIRDENTTTKDFRELVDEVATLMAYEITRDIPLQKVEVRTPVTTAECKVISGRMLGLIPILRAGLGMVDGILKLVPAAKVGHIGLYRDPDTLQPVEYYAKLPVDVQERELIVIDPMLATGGSANAAIAALKKRGCTQIKLMCLIAAPEGVQAVQQEHPDVDLYVAAIDDHLNDHGYIVPGLGDAGDRLFGTK</sequence>
<evidence type="ECO:0000256" key="7">
    <source>
        <dbReference type="ARBA" id="ARBA00022741"/>
    </source>
</evidence>
<dbReference type="NCBIfam" id="TIGR01091">
    <property type="entry name" value="upp"/>
    <property type="match status" value="1"/>
</dbReference>
<dbReference type="EC" id="2.4.2.9" evidence="3 11"/>
<evidence type="ECO:0000256" key="11">
    <source>
        <dbReference type="HAMAP-Rule" id="MF_01218"/>
    </source>
</evidence>
<feature type="binding site" evidence="11">
    <location>
        <position position="194"/>
    </location>
    <ligand>
        <name>uracil</name>
        <dbReference type="ChEBI" id="CHEBI:17568"/>
    </ligand>
</feature>
<dbReference type="CDD" id="cd06223">
    <property type="entry name" value="PRTases_typeI"/>
    <property type="match status" value="1"/>
</dbReference>
<proteinExistence type="inferred from homology"/>
<evidence type="ECO:0000313" key="13">
    <source>
        <dbReference type="EMBL" id="MCZ8514817.1"/>
    </source>
</evidence>
<dbReference type="HAMAP" id="MF_01218_B">
    <property type="entry name" value="Upp_B"/>
    <property type="match status" value="1"/>
</dbReference>
<dbReference type="PANTHER" id="PTHR32315">
    <property type="entry name" value="ADENINE PHOSPHORIBOSYLTRANSFERASE"/>
    <property type="match status" value="1"/>
</dbReference>
<evidence type="ECO:0000256" key="4">
    <source>
        <dbReference type="ARBA" id="ARBA00022533"/>
    </source>
</evidence>
<dbReference type="InterPro" id="IPR000836">
    <property type="entry name" value="PRTase_dom"/>
</dbReference>
<dbReference type="PANTHER" id="PTHR32315:SF4">
    <property type="entry name" value="URACIL PHOSPHORIBOSYLTRANSFERASE, CHLOROPLASTIC"/>
    <property type="match status" value="1"/>
</dbReference>
<evidence type="ECO:0000256" key="3">
    <source>
        <dbReference type="ARBA" id="ARBA00011894"/>
    </source>
</evidence>
<feature type="binding site" evidence="11">
    <location>
        <position position="79"/>
    </location>
    <ligand>
        <name>5-phospho-alpha-D-ribose 1-diphosphate</name>
        <dbReference type="ChEBI" id="CHEBI:58017"/>
    </ligand>
</feature>
<organism evidence="13 14">
    <name type="scientific">Paenibacillus gyeongsangnamensis</name>
    <dbReference type="NCBI Taxonomy" id="3388067"/>
    <lineage>
        <taxon>Bacteria</taxon>
        <taxon>Bacillati</taxon>
        <taxon>Bacillota</taxon>
        <taxon>Bacilli</taxon>
        <taxon>Bacillales</taxon>
        <taxon>Paenibacillaceae</taxon>
        <taxon>Paenibacillus</taxon>
    </lineage>
</organism>
<keyword evidence="14" id="KW-1185">Reference proteome</keyword>
<dbReference type="RefSeq" id="WP_269883347.1">
    <property type="nucleotide sequence ID" value="NZ_JAQAGZ010000014.1"/>
</dbReference>
<dbReference type="Pfam" id="PF14681">
    <property type="entry name" value="UPRTase"/>
    <property type="match status" value="1"/>
</dbReference>
<dbReference type="Proteomes" id="UP001527882">
    <property type="component" value="Unassembled WGS sequence"/>
</dbReference>
<dbReference type="NCBIfam" id="NF001097">
    <property type="entry name" value="PRK00129.1"/>
    <property type="match status" value="1"/>
</dbReference>
<feature type="binding site" evidence="11">
    <location>
        <begin position="199"/>
        <end position="201"/>
    </location>
    <ligand>
        <name>uracil</name>
        <dbReference type="ChEBI" id="CHEBI:17568"/>
    </ligand>
</feature>
<evidence type="ECO:0000256" key="1">
    <source>
        <dbReference type="ARBA" id="ARBA00005180"/>
    </source>
</evidence>
<evidence type="ECO:0000259" key="12">
    <source>
        <dbReference type="Pfam" id="PF14681"/>
    </source>
</evidence>
<comment type="activity regulation">
    <text evidence="11">Allosterically activated by GTP.</text>
</comment>
<evidence type="ECO:0000313" key="14">
    <source>
        <dbReference type="Proteomes" id="UP001527882"/>
    </source>
</evidence>
<dbReference type="InterPro" id="IPR005765">
    <property type="entry name" value="UPRT"/>
</dbReference>
<dbReference type="InterPro" id="IPR034332">
    <property type="entry name" value="Upp_B"/>
</dbReference>
<dbReference type="Gene3D" id="3.40.50.2020">
    <property type="match status" value="1"/>
</dbReference>
<evidence type="ECO:0000256" key="5">
    <source>
        <dbReference type="ARBA" id="ARBA00022676"/>
    </source>
</evidence>
<feature type="binding site" evidence="11">
    <location>
        <begin position="131"/>
        <end position="139"/>
    </location>
    <ligand>
        <name>5-phospho-alpha-D-ribose 1-diphosphate</name>
        <dbReference type="ChEBI" id="CHEBI:58017"/>
    </ligand>
</feature>
<reference evidence="13 14" key="1">
    <citation type="submission" date="2022-12" db="EMBL/GenBank/DDBJ databases">
        <title>Draft genome sequence of Paenibacillus sp. dW9.</title>
        <authorList>
            <person name="Choi E.-W."/>
            <person name="Kim D.-U."/>
        </authorList>
    </citation>
    <scope>NUCLEOTIDE SEQUENCE [LARGE SCALE GENOMIC DNA]</scope>
    <source>
        <strain evidence="14">dW9</strain>
    </source>
</reference>
<comment type="catalytic activity">
    <reaction evidence="11">
        <text>UMP + diphosphate = 5-phospho-alpha-D-ribose 1-diphosphate + uracil</text>
        <dbReference type="Rhea" id="RHEA:13017"/>
        <dbReference type="ChEBI" id="CHEBI:17568"/>
        <dbReference type="ChEBI" id="CHEBI:33019"/>
        <dbReference type="ChEBI" id="CHEBI:57865"/>
        <dbReference type="ChEBI" id="CHEBI:58017"/>
        <dbReference type="EC" id="2.4.2.9"/>
    </reaction>
</comment>
<dbReference type="EMBL" id="JAQAGZ010000014">
    <property type="protein sequence ID" value="MCZ8514817.1"/>
    <property type="molecule type" value="Genomic_DNA"/>
</dbReference>
<name>A0ABT4QD64_9BACL</name>
<keyword evidence="6 11" id="KW-0808">Transferase</keyword>
<evidence type="ECO:0000256" key="8">
    <source>
        <dbReference type="ARBA" id="ARBA00022842"/>
    </source>
</evidence>
<feature type="binding site" evidence="11">
    <location>
        <position position="200"/>
    </location>
    <ligand>
        <name>5-phospho-alpha-D-ribose 1-diphosphate</name>
        <dbReference type="ChEBI" id="CHEBI:58017"/>
    </ligand>
</feature>
<evidence type="ECO:0000256" key="10">
    <source>
        <dbReference type="ARBA" id="ARBA00031082"/>
    </source>
</evidence>
<evidence type="ECO:0000256" key="2">
    <source>
        <dbReference type="ARBA" id="ARBA00009516"/>
    </source>
</evidence>
<protein>
    <recommendedName>
        <fullName evidence="3 11">Uracil phosphoribosyltransferase</fullName>
        <ecNumber evidence="3 11">2.4.2.9</ecNumber>
    </recommendedName>
    <alternativeName>
        <fullName evidence="10 11">UMP pyrophosphorylase</fullName>
    </alternativeName>
    <alternativeName>
        <fullName evidence="11">UPRTase</fullName>
    </alternativeName>
</protein>
<comment type="cofactor">
    <cofactor evidence="11">
        <name>Mg(2+)</name>
        <dbReference type="ChEBI" id="CHEBI:18420"/>
    </cofactor>
    <text evidence="11">Binds 1 Mg(2+) ion per subunit. The magnesium is bound as Mg-PRPP.</text>
</comment>
<dbReference type="InterPro" id="IPR029057">
    <property type="entry name" value="PRTase-like"/>
</dbReference>
<keyword evidence="5 11" id="KW-0328">Glycosyltransferase</keyword>
<comment type="similarity">
    <text evidence="2 11">Belongs to the UPRTase family.</text>
</comment>
<dbReference type="SUPFAM" id="SSF53271">
    <property type="entry name" value="PRTase-like"/>
    <property type="match status" value="1"/>
</dbReference>
<dbReference type="GO" id="GO:0004845">
    <property type="term" value="F:uracil phosphoribosyltransferase activity"/>
    <property type="evidence" value="ECO:0007669"/>
    <property type="project" value="UniProtKB-EC"/>
</dbReference>
<evidence type="ECO:0000256" key="6">
    <source>
        <dbReference type="ARBA" id="ARBA00022679"/>
    </source>
</evidence>
<evidence type="ECO:0000256" key="9">
    <source>
        <dbReference type="ARBA" id="ARBA00023134"/>
    </source>
</evidence>
<keyword evidence="9 11" id="KW-0342">GTP-binding</keyword>
<keyword evidence="4 11" id="KW-0021">Allosteric enzyme</keyword>